<dbReference type="GO" id="GO:0008817">
    <property type="term" value="F:corrinoid adenosyltransferase activity"/>
    <property type="evidence" value="ECO:0007669"/>
    <property type="project" value="UniProtKB-EC"/>
</dbReference>
<keyword evidence="18" id="KW-1185">Reference proteome</keyword>
<protein>
    <recommendedName>
        <fullName evidence="4 14">Corrinoid adenosyltransferase</fullName>
        <ecNumber evidence="3 14">2.5.1.17</ecNumber>
    </recommendedName>
    <alternativeName>
        <fullName evidence="9 14">Cob(II)alamin adenosyltransferase</fullName>
    </alternativeName>
    <alternativeName>
        <fullName evidence="11 14">Cob(II)yrinic acid a,c-diamide adenosyltransferase</fullName>
    </alternativeName>
    <alternativeName>
        <fullName evidence="10 14">Cobinamide/cobalamin adenosyltransferase</fullName>
    </alternativeName>
</protein>
<sequence length="213" mass="22658">MSESEESLAPEPAGYTRNGDDGHTEFGGHGRVAKRDARVVAFAECDEANASISVAVAMGGLPINLTSMLVSVQNDLFDLAADLSVPLSRQEPARARMVQGHIDRLERATQHFDADSEDVSGTVLPGGTAGAALLYMSRAVVRRAERAVWIAVEEYPDAVNPLTARYLNRLSSMLFVLARGANAEHGDIVWIPEASVQPVDTDTDDAAAQGPGT</sequence>
<dbReference type="Pfam" id="PF01923">
    <property type="entry name" value="Cob_adeno_trans"/>
    <property type="match status" value="1"/>
</dbReference>
<name>A0ABU2BKL5_9MICC</name>
<dbReference type="Proteomes" id="UP001183817">
    <property type="component" value="Unassembled WGS sequence"/>
</dbReference>
<keyword evidence="7 14" id="KW-0547">Nucleotide-binding</keyword>
<proteinExistence type="inferred from homology"/>
<evidence type="ECO:0000256" key="15">
    <source>
        <dbReference type="SAM" id="MobiDB-lite"/>
    </source>
</evidence>
<reference evidence="17 18" key="1">
    <citation type="submission" date="2023-07" db="EMBL/GenBank/DDBJ databases">
        <title>Sequencing the genomes of 1000 actinobacteria strains.</title>
        <authorList>
            <person name="Klenk H.-P."/>
        </authorList>
    </citation>
    <scope>NUCLEOTIDE SEQUENCE [LARGE SCALE GENOMIC DNA]</scope>
    <source>
        <strain evidence="17 18">DSM 20167</strain>
    </source>
</reference>
<dbReference type="EMBL" id="JAVDYI010000001">
    <property type="protein sequence ID" value="MDR7357889.1"/>
    <property type="molecule type" value="Genomic_DNA"/>
</dbReference>
<evidence type="ECO:0000256" key="3">
    <source>
        <dbReference type="ARBA" id="ARBA00012454"/>
    </source>
</evidence>
<keyword evidence="8 14" id="KW-0067">ATP-binding</keyword>
<comment type="caution">
    <text evidence="17">The sequence shown here is derived from an EMBL/GenBank/DDBJ whole genome shotgun (WGS) entry which is preliminary data.</text>
</comment>
<dbReference type="InterPro" id="IPR036451">
    <property type="entry name" value="CblAdoTrfase-like_sf"/>
</dbReference>
<dbReference type="PANTHER" id="PTHR12213">
    <property type="entry name" value="CORRINOID ADENOSYLTRANSFERASE"/>
    <property type="match status" value="1"/>
</dbReference>
<evidence type="ECO:0000256" key="1">
    <source>
        <dbReference type="ARBA" id="ARBA00005121"/>
    </source>
</evidence>
<evidence type="ECO:0000256" key="8">
    <source>
        <dbReference type="ARBA" id="ARBA00022840"/>
    </source>
</evidence>
<evidence type="ECO:0000256" key="12">
    <source>
        <dbReference type="ARBA" id="ARBA00048555"/>
    </source>
</evidence>
<evidence type="ECO:0000256" key="9">
    <source>
        <dbReference type="ARBA" id="ARBA00031529"/>
    </source>
</evidence>
<feature type="region of interest" description="Disordered" evidence="15">
    <location>
        <begin position="1"/>
        <end position="30"/>
    </location>
</feature>
<evidence type="ECO:0000256" key="10">
    <source>
        <dbReference type="ARBA" id="ARBA00033334"/>
    </source>
</evidence>
<feature type="compositionally biased region" description="Basic and acidic residues" evidence="15">
    <location>
        <begin position="18"/>
        <end position="30"/>
    </location>
</feature>
<evidence type="ECO:0000313" key="17">
    <source>
        <dbReference type="EMBL" id="MDR7357889.1"/>
    </source>
</evidence>
<gene>
    <name evidence="17" type="ORF">J2S64_001580</name>
</gene>
<evidence type="ECO:0000256" key="14">
    <source>
        <dbReference type="RuleBase" id="RU366026"/>
    </source>
</evidence>
<evidence type="ECO:0000256" key="5">
    <source>
        <dbReference type="ARBA" id="ARBA00022573"/>
    </source>
</evidence>
<evidence type="ECO:0000256" key="2">
    <source>
        <dbReference type="ARBA" id="ARBA00007487"/>
    </source>
</evidence>
<dbReference type="NCBIfam" id="TIGR00636">
    <property type="entry name" value="PduO_Nterm"/>
    <property type="match status" value="1"/>
</dbReference>
<evidence type="ECO:0000256" key="6">
    <source>
        <dbReference type="ARBA" id="ARBA00022679"/>
    </source>
</evidence>
<comment type="similarity">
    <text evidence="2 14">Belongs to the Cob(I)alamin adenosyltransferase family.</text>
</comment>
<dbReference type="Gene3D" id="1.20.1200.10">
    <property type="entry name" value="Cobalamin adenosyltransferase-like"/>
    <property type="match status" value="1"/>
</dbReference>
<accession>A0ABU2BKL5</accession>
<dbReference type="RefSeq" id="WP_264268550.1">
    <property type="nucleotide sequence ID" value="NZ_BAAAWO010000001.1"/>
</dbReference>
<dbReference type="SUPFAM" id="SSF89028">
    <property type="entry name" value="Cobalamin adenosyltransferase-like"/>
    <property type="match status" value="1"/>
</dbReference>
<dbReference type="EC" id="2.5.1.17" evidence="3 14"/>
<evidence type="ECO:0000313" key="18">
    <source>
        <dbReference type="Proteomes" id="UP001183817"/>
    </source>
</evidence>
<evidence type="ECO:0000256" key="4">
    <source>
        <dbReference type="ARBA" id="ARBA00020963"/>
    </source>
</evidence>
<comment type="catalytic activity">
    <reaction evidence="13 14">
        <text>2 cob(II)alamin + reduced [electron-transfer flavoprotein] + 2 ATP = 2 adenosylcob(III)alamin + 2 triphosphate + oxidized [electron-transfer flavoprotein] + 3 H(+)</text>
        <dbReference type="Rhea" id="RHEA:28671"/>
        <dbReference type="Rhea" id="RHEA-COMP:10685"/>
        <dbReference type="Rhea" id="RHEA-COMP:10686"/>
        <dbReference type="ChEBI" id="CHEBI:15378"/>
        <dbReference type="ChEBI" id="CHEBI:16304"/>
        <dbReference type="ChEBI" id="CHEBI:18036"/>
        <dbReference type="ChEBI" id="CHEBI:18408"/>
        <dbReference type="ChEBI" id="CHEBI:30616"/>
        <dbReference type="ChEBI" id="CHEBI:57692"/>
        <dbReference type="ChEBI" id="CHEBI:58307"/>
        <dbReference type="EC" id="2.5.1.17"/>
    </reaction>
</comment>
<evidence type="ECO:0000256" key="13">
    <source>
        <dbReference type="ARBA" id="ARBA00048692"/>
    </source>
</evidence>
<organism evidence="17 18">
    <name type="scientific">Paeniglutamicibacter sulfureus</name>
    <dbReference type="NCBI Taxonomy" id="43666"/>
    <lineage>
        <taxon>Bacteria</taxon>
        <taxon>Bacillati</taxon>
        <taxon>Actinomycetota</taxon>
        <taxon>Actinomycetes</taxon>
        <taxon>Micrococcales</taxon>
        <taxon>Micrococcaceae</taxon>
        <taxon>Paeniglutamicibacter</taxon>
    </lineage>
</organism>
<evidence type="ECO:0000259" key="16">
    <source>
        <dbReference type="Pfam" id="PF01923"/>
    </source>
</evidence>
<dbReference type="InterPro" id="IPR029499">
    <property type="entry name" value="PduO-typ"/>
</dbReference>
<evidence type="ECO:0000256" key="11">
    <source>
        <dbReference type="ARBA" id="ARBA00033354"/>
    </source>
</evidence>
<keyword evidence="5 14" id="KW-0169">Cobalamin biosynthesis</keyword>
<dbReference type="InterPro" id="IPR016030">
    <property type="entry name" value="CblAdoTrfase-like"/>
</dbReference>
<feature type="domain" description="Cobalamin adenosyltransferase-like" evidence="16">
    <location>
        <begin position="15"/>
        <end position="179"/>
    </location>
</feature>
<evidence type="ECO:0000256" key="7">
    <source>
        <dbReference type="ARBA" id="ARBA00022741"/>
    </source>
</evidence>
<dbReference type="PANTHER" id="PTHR12213:SF0">
    <property type="entry name" value="CORRINOID ADENOSYLTRANSFERASE MMAB"/>
    <property type="match status" value="1"/>
</dbReference>
<keyword evidence="6 14" id="KW-0808">Transferase</keyword>
<comment type="catalytic activity">
    <reaction evidence="12 14">
        <text>2 cob(II)yrinate a,c diamide + reduced [electron-transfer flavoprotein] + 2 ATP = 2 adenosylcob(III)yrinate a,c-diamide + 2 triphosphate + oxidized [electron-transfer flavoprotein] + 3 H(+)</text>
        <dbReference type="Rhea" id="RHEA:11528"/>
        <dbReference type="Rhea" id="RHEA-COMP:10685"/>
        <dbReference type="Rhea" id="RHEA-COMP:10686"/>
        <dbReference type="ChEBI" id="CHEBI:15378"/>
        <dbReference type="ChEBI" id="CHEBI:18036"/>
        <dbReference type="ChEBI" id="CHEBI:30616"/>
        <dbReference type="ChEBI" id="CHEBI:57692"/>
        <dbReference type="ChEBI" id="CHEBI:58307"/>
        <dbReference type="ChEBI" id="CHEBI:58503"/>
        <dbReference type="ChEBI" id="CHEBI:58537"/>
        <dbReference type="EC" id="2.5.1.17"/>
    </reaction>
</comment>
<comment type="pathway">
    <text evidence="1 14">Cofactor biosynthesis; adenosylcobalamin biosynthesis; adenosylcobalamin from cob(II)yrinate a,c-diamide: step 2/7.</text>
</comment>